<dbReference type="InterPro" id="IPR013103">
    <property type="entry name" value="RVT_2"/>
</dbReference>
<dbReference type="InterPro" id="IPR043502">
    <property type="entry name" value="DNA/RNA_pol_sf"/>
</dbReference>
<dbReference type="Pfam" id="PF07727">
    <property type="entry name" value="RVT_2"/>
    <property type="match status" value="2"/>
</dbReference>
<feature type="domain" description="Reverse transcriptase Ty1/copia-type" evidence="2">
    <location>
        <begin position="227"/>
        <end position="289"/>
    </location>
</feature>
<dbReference type="AlphaFoldDB" id="A0AAW2M4T7"/>
<gene>
    <name evidence="3" type="ORF">Sangu_1728700</name>
</gene>
<evidence type="ECO:0000259" key="2">
    <source>
        <dbReference type="Pfam" id="PF07727"/>
    </source>
</evidence>
<feature type="region of interest" description="Disordered" evidence="1">
    <location>
        <begin position="30"/>
        <end position="63"/>
    </location>
</feature>
<reference evidence="3" key="1">
    <citation type="submission" date="2020-06" db="EMBL/GenBank/DDBJ databases">
        <authorList>
            <person name="Li T."/>
            <person name="Hu X."/>
            <person name="Zhang T."/>
            <person name="Song X."/>
            <person name="Zhang H."/>
            <person name="Dai N."/>
            <person name="Sheng W."/>
            <person name="Hou X."/>
            <person name="Wei L."/>
        </authorList>
    </citation>
    <scope>NUCLEOTIDE SEQUENCE</scope>
    <source>
        <strain evidence="3">G01</strain>
        <tissue evidence="3">Leaf</tissue>
    </source>
</reference>
<dbReference type="PANTHER" id="PTHR11439">
    <property type="entry name" value="GAG-POL-RELATED RETROTRANSPOSON"/>
    <property type="match status" value="1"/>
</dbReference>
<feature type="domain" description="Reverse transcriptase Ty1/copia-type" evidence="2">
    <location>
        <begin position="137"/>
        <end position="224"/>
    </location>
</feature>
<evidence type="ECO:0000313" key="3">
    <source>
        <dbReference type="EMBL" id="KAL0326507.1"/>
    </source>
</evidence>
<comment type="caution">
    <text evidence="3">The sequence shown here is derived from an EMBL/GenBank/DDBJ whole genome shotgun (WGS) entry which is preliminary data.</text>
</comment>
<dbReference type="EMBL" id="JACGWK010000011">
    <property type="protein sequence ID" value="KAL0326507.1"/>
    <property type="molecule type" value="Genomic_DNA"/>
</dbReference>
<evidence type="ECO:0000256" key="1">
    <source>
        <dbReference type="SAM" id="MobiDB-lite"/>
    </source>
</evidence>
<sequence>MKKNSLLKDNNLTLFSCSLPLPYLDIASDDSPAEPLSEKPVDTDIDSDHTHQLPTTSTEIEIRRSSRNTHRPTWMQDFECYFSDTSTPALVQSVNTAHTKFVDTLNKLQELRSYVQAMQRQAWIQAMVAEIQALERNQTWDITPLPKDKKAIGNRWIYKLKLKPNARVDKELVAKGYTQVEGVDFFESFSVVAKVVTVRLLLALAASKNWHVHQIDVNNAFLHGPSSALITEVKQHLDQLFTVKDLGVAKFFLGIEIVRSPQGMALTQLKYTKDILADTRMTNSRAATTSLPTGVKFTQEAGKPLPNAEVYRRLIGRLLYLGLTRPDISHATQQLSQFLQAPCQQHWDAALHLLRYLKGTQHKGLFFPSNSVLELKAYCDADWASCVDTRRSLTCYCVFLGPALISWKN</sequence>
<organism evidence="3">
    <name type="scientific">Sesamum angustifolium</name>
    <dbReference type="NCBI Taxonomy" id="2727405"/>
    <lineage>
        <taxon>Eukaryota</taxon>
        <taxon>Viridiplantae</taxon>
        <taxon>Streptophyta</taxon>
        <taxon>Embryophyta</taxon>
        <taxon>Tracheophyta</taxon>
        <taxon>Spermatophyta</taxon>
        <taxon>Magnoliopsida</taxon>
        <taxon>eudicotyledons</taxon>
        <taxon>Gunneridae</taxon>
        <taxon>Pentapetalae</taxon>
        <taxon>asterids</taxon>
        <taxon>lamiids</taxon>
        <taxon>Lamiales</taxon>
        <taxon>Pedaliaceae</taxon>
        <taxon>Sesamum</taxon>
    </lineage>
</organism>
<dbReference type="SUPFAM" id="SSF56672">
    <property type="entry name" value="DNA/RNA polymerases"/>
    <property type="match status" value="1"/>
</dbReference>
<proteinExistence type="predicted"/>
<accession>A0AAW2M4T7</accession>
<feature type="compositionally biased region" description="Basic and acidic residues" evidence="1">
    <location>
        <begin position="36"/>
        <end position="51"/>
    </location>
</feature>
<dbReference type="PANTHER" id="PTHR11439:SF465">
    <property type="entry name" value="REVERSE TRANSCRIPTASE TY1_COPIA-TYPE DOMAIN-CONTAINING PROTEIN"/>
    <property type="match status" value="1"/>
</dbReference>
<name>A0AAW2M4T7_9LAMI</name>
<protein>
    <submittedName>
        <fullName evidence="3">Retrovirus-related Pol polyprotein from transposon RE2</fullName>
    </submittedName>
</protein>
<reference evidence="3" key="2">
    <citation type="journal article" date="2024" name="Plant">
        <title>Genomic evolution and insights into agronomic trait innovations of Sesamum species.</title>
        <authorList>
            <person name="Miao H."/>
            <person name="Wang L."/>
            <person name="Qu L."/>
            <person name="Liu H."/>
            <person name="Sun Y."/>
            <person name="Le M."/>
            <person name="Wang Q."/>
            <person name="Wei S."/>
            <person name="Zheng Y."/>
            <person name="Lin W."/>
            <person name="Duan Y."/>
            <person name="Cao H."/>
            <person name="Xiong S."/>
            <person name="Wang X."/>
            <person name="Wei L."/>
            <person name="Li C."/>
            <person name="Ma Q."/>
            <person name="Ju M."/>
            <person name="Zhao R."/>
            <person name="Li G."/>
            <person name="Mu C."/>
            <person name="Tian Q."/>
            <person name="Mei H."/>
            <person name="Zhang T."/>
            <person name="Gao T."/>
            <person name="Zhang H."/>
        </authorList>
    </citation>
    <scope>NUCLEOTIDE SEQUENCE</scope>
    <source>
        <strain evidence="3">G01</strain>
    </source>
</reference>